<keyword evidence="2" id="KW-1185">Reference proteome</keyword>
<name>A0ACC1HX08_9FUNG</name>
<dbReference type="EMBL" id="JAMZIH010000138">
    <property type="protein sequence ID" value="KAJ1679871.1"/>
    <property type="molecule type" value="Genomic_DNA"/>
</dbReference>
<gene>
    <name evidence="1" type="ORF">EV182_001151</name>
</gene>
<evidence type="ECO:0000313" key="1">
    <source>
        <dbReference type="EMBL" id="KAJ1679871.1"/>
    </source>
</evidence>
<protein>
    <submittedName>
        <fullName evidence="1">Uncharacterized protein</fullName>
    </submittedName>
</protein>
<evidence type="ECO:0000313" key="2">
    <source>
        <dbReference type="Proteomes" id="UP001145114"/>
    </source>
</evidence>
<feature type="non-terminal residue" evidence="1">
    <location>
        <position position="312"/>
    </location>
</feature>
<accession>A0ACC1HX08</accession>
<sequence>MPRSSVTMIATTLVRSRFRLATRTAGSCHLARNCAEACDTVPPQVRLAPLPRHRYYSTSAASQPLPASNERLRTVYDLRRQLVRHNVEDAWAAYQAADKDQLDVCDYLRMVRLVNLNKRTSFDRSTIEQYFSIIMEVMEDMRARGIALDTPTINHLMCQFGRVKRIDIVEQLWQQAVMTGGAEALELDVNSYNNLLFAYAMVENHKGVWETWQFMQEAGVRPNSFTFDTLIKLHGRNGDSRAAMDTFRSMLAAADGPAARDGARRVLCRPTTHTYNALIDALGRNGKLDDARAIFDLMQTPSRINKLKALGV</sequence>
<reference evidence="1" key="1">
    <citation type="submission" date="2022-06" db="EMBL/GenBank/DDBJ databases">
        <title>Phylogenomic reconstructions and comparative analyses of Kickxellomycotina fungi.</title>
        <authorList>
            <person name="Reynolds N.K."/>
            <person name="Stajich J.E."/>
            <person name="Barry K."/>
            <person name="Grigoriev I.V."/>
            <person name="Crous P."/>
            <person name="Smith M.E."/>
        </authorList>
    </citation>
    <scope>NUCLEOTIDE SEQUENCE</scope>
    <source>
        <strain evidence="1">RSA 2271</strain>
    </source>
</reference>
<dbReference type="Proteomes" id="UP001145114">
    <property type="component" value="Unassembled WGS sequence"/>
</dbReference>
<organism evidence="1 2">
    <name type="scientific">Spiromyces aspiralis</name>
    <dbReference type="NCBI Taxonomy" id="68401"/>
    <lineage>
        <taxon>Eukaryota</taxon>
        <taxon>Fungi</taxon>
        <taxon>Fungi incertae sedis</taxon>
        <taxon>Zoopagomycota</taxon>
        <taxon>Kickxellomycotina</taxon>
        <taxon>Kickxellomycetes</taxon>
        <taxon>Kickxellales</taxon>
        <taxon>Kickxellaceae</taxon>
        <taxon>Spiromyces</taxon>
    </lineage>
</organism>
<proteinExistence type="predicted"/>
<comment type="caution">
    <text evidence="1">The sequence shown here is derived from an EMBL/GenBank/DDBJ whole genome shotgun (WGS) entry which is preliminary data.</text>
</comment>